<accession>A0ABR6WBG9</accession>
<evidence type="ECO:0008006" key="6">
    <source>
        <dbReference type="Google" id="ProtNLM"/>
    </source>
</evidence>
<protein>
    <recommendedName>
        <fullName evidence="6">GntR family transcriptional regulator</fullName>
    </recommendedName>
</protein>
<evidence type="ECO:0000259" key="2">
    <source>
        <dbReference type="Pfam" id="PF13509"/>
    </source>
</evidence>
<dbReference type="InterPro" id="IPR040764">
    <property type="entry name" value="CvfB_WH"/>
</dbReference>
<gene>
    <name evidence="4" type="ORF">FH603_4446</name>
</gene>
<dbReference type="Proteomes" id="UP000700732">
    <property type="component" value="Unassembled WGS sequence"/>
</dbReference>
<evidence type="ECO:0000256" key="1">
    <source>
        <dbReference type="PIRNR" id="PIRNR012524"/>
    </source>
</evidence>
<dbReference type="Gene3D" id="2.40.50.140">
    <property type="entry name" value="Nucleic acid-binding proteins"/>
    <property type="match status" value="1"/>
</dbReference>
<dbReference type="PANTHER" id="PTHR37296:SF1">
    <property type="entry name" value="CONSERVED VIRULENCE FACTOR B"/>
    <property type="match status" value="1"/>
</dbReference>
<proteinExistence type="inferred from homology"/>
<dbReference type="PIRSF" id="PIRSF012524">
    <property type="entry name" value="YitL_S1"/>
    <property type="match status" value="1"/>
</dbReference>
<sequence length="282" mass="31814">MIDIGRMNTLVARRITSVGFYLGDPTTEAGDPADDILLPRKYVPESLSVGDEIEVFVYKDYDERPIATTLTPHILRDEFAPLPVVAVSDVGAFLNWGLEKQLLVPYREQSRPLEVGQWCVVFMYLDEESNRLVASTKVTRFLDDDVSDLLENDPVDLLAYEITDLGVNVIINDRHKGLLYHNEIFRPVAVGDRMPGFIKRVRDDGFVDVSLQQIGFQKVEPSAQTILDALKANKGFLPLTDHSDPKVIYETLEMSKKTFKKAIGTLYKDRKIVLQKDGIALV</sequence>
<comment type="caution">
    <text evidence="4">The sequence shown here is derived from an EMBL/GenBank/DDBJ whole genome shotgun (WGS) entry which is preliminary data.</text>
</comment>
<dbReference type="Gene3D" id="1.10.10.10">
    <property type="entry name" value="Winged helix-like DNA-binding domain superfamily/Winged helix DNA-binding domain"/>
    <property type="match status" value="1"/>
</dbReference>
<reference evidence="4 5" key="1">
    <citation type="submission" date="2019-06" db="EMBL/GenBank/DDBJ databases">
        <title>Spirosoma utsteinense sp. nov. isolated from Antarctic ice-free soils.</title>
        <authorList>
            <person name="Tahon G."/>
        </authorList>
    </citation>
    <scope>NUCLEOTIDE SEQUENCE [LARGE SCALE GENOMIC DNA]</scope>
    <source>
        <strain evidence="4 5">LMG 31447</strain>
    </source>
</reference>
<feature type="domain" description="Conserved virulence factor B first S1" evidence="2">
    <location>
        <begin position="4"/>
        <end position="69"/>
    </location>
</feature>
<organism evidence="4 5">
    <name type="scientific">Spirosoma utsteinense</name>
    <dbReference type="NCBI Taxonomy" id="2585773"/>
    <lineage>
        <taxon>Bacteria</taxon>
        <taxon>Pseudomonadati</taxon>
        <taxon>Bacteroidota</taxon>
        <taxon>Cytophagia</taxon>
        <taxon>Cytophagales</taxon>
        <taxon>Cytophagaceae</taxon>
        <taxon>Spirosoma</taxon>
    </lineage>
</organism>
<comment type="similarity">
    <text evidence="1">Belongs to the CvfB family.</text>
</comment>
<dbReference type="Pfam" id="PF17783">
    <property type="entry name" value="WHD_CvfB"/>
    <property type="match status" value="1"/>
</dbReference>
<dbReference type="EMBL" id="VFIA01000033">
    <property type="protein sequence ID" value="MBC3793920.1"/>
    <property type="molecule type" value="Genomic_DNA"/>
</dbReference>
<dbReference type="InterPro" id="IPR039566">
    <property type="entry name" value="CvfB_S1_st"/>
</dbReference>
<evidence type="ECO:0000259" key="3">
    <source>
        <dbReference type="Pfam" id="PF17783"/>
    </source>
</evidence>
<name>A0ABR6WBG9_9BACT</name>
<evidence type="ECO:0000313" key="4">
    <source>
        <dbReference type="EMBL" id="MBC3793920.1"/>
    </source>
</evidence>
<dbReference type="InterPro" id="IPR036388">
    <property type="entry name" value="WH-like_DNA-bd_sf"/>
</dbReference>
<dbReference type="Pfam" id="PF13509">
    <property type="entry name" value="S1_2"/>
    <property type="match status" value="2"/>
</dbReference>
<dbReference type="InterPro" id="IPR012340">
    <property type="entry name" value="NA-bd_OB-fold"/>
</dbReference>
<evidence type="ECO:0000313" key="5">
    <source>
        <dbReference type="Proteomes" id="UP000700732"/>
    </source>
</evidence>
<feature type="domain" description="Conserved virulence factor B first S1" evidence="2">
    <location>
        <begin position="82"/>
        <end position="137"/>
    </location>
</feature>
<dbReference type="RefSeq" id="WP_186739816.1">
    <property type="nucleotide sequence ID" value="NZ_VFIA01000033.1"/>
</dbReference>
<dbReference type="InterPro" id="IPR014464">
    <property type="entry name" value="CvfB_fam"/>
</dbReference>
<feature type="domain" description="Conserved virulence factor B-like winged helix" evidence="3">
    <location>
        <begin position="224"/>
        <end position="281"/>
    </location>
</feature>
<dbReference type="PANTHER" id="PTHR37296">
    <property type="entry name" value="CONSERVED VIRULENCE FACTOR B"/>
    <property type="match status" value="1"/>
</dbReference>
<keyword evidence="5" id="KW-1185">Reference proteome</keyword>